<dbReference type="PANTHER" id="PTHR13773">
    <property type="entry name" value="PHOSPHATIDATE CYTIDYLYLTRANSFERASE"/>
    <property type="match status" value="1"/>
</dbReference>
<dbReference type="Pfam" id="PF01148">
    <property type="entry name" value="CTP_transf_1"/>
    <property type="match status" value="1"/>
</dbReference>
<dbReference type="PANTHER" id="PTHR13773:SF8">
    <property type="entry name" value="PHOSPHATIDATE CYTIDYLYLTRANSFERASE, PHOTORECEPTOR-SPECIFIC"/>
    <property type="match status" value="1"/>
</dbReference>
<feature type="region of interest" description="Disordered" evidence="19">
    <location>
        <begin position="1"/>
        <end position="30"/>
    </location>
</feature>
<reference evidence="21" key="2">
    <citation type="submission" date="2021-04" db="EMBL/GenBank/DDBJ databases">
        <authorList>
            <person name="Podell S."/>
        </authorList>
    </citation>
    <scope>NUCLEOTIDE SEQUENCE</scope>
    <source>
        <strain evidence="21">Hildebrandi</strain>
    </source>
</reference>
<comment type="subcellular location">
    <subcellularLocation>
        <location evidence="2">Membrane</location>
        <topology evidence="2">Multi-pass membrane protein</topology>
    </subcellularLocation>
</comment>
<evidence type="ECO:0000256" key="4">
    <source>
        <dbReference type="ARBA" id="ARBA00005189"/>
    </source>
</evidence>
<feature type="compositionally biased region" description="Low complexity" evidence="19">
    <location>
        <begin position="20"/>
        <end position="29"/>
    </location>
</feature>
<evidence type="ECO:0000256" key="6">
    <source>
        <dbReference type="ARBA" id="ARBA00012487"/>
    </source>
</evidence>
<evidence type="ECO:0000256" key="1">
    <source>
        <dbReference type="ARBA" id="ARBA00001698"/>
    </source>
</evidence>
<keyword evidence="9 20" id="KW-0812">Transmembrane</keyword>
<evidence type="ECO:0000256" key="8">
    <source>
        <dbReference type="ARBA" id="ARBA00022679"/>
    </source>
</evidence>
<dbReference type="AlphaFoldDB" id="A0A9K3K874"/>
<comment type="pathway">
    <text evidence="4">Lipid metabolism.</text>
</comment>
<feature type="transmembrane region" description="Helical" evidence="20">
    <location>
        <begin position="357"/>
        <end position="375"/>
    </location>
</feature>
<comment type="pathway">
    <text evidence="3">Phospholipid metabolism; CDP-diacylglycerol biosynthesis; CDP-diacylglycerol from sn-glycerol 3-phosphate: step 3/3.</text>
</comment>
<feature type="compositionally biased region" description="Polar residues" evidence="19">
    <location>
        <begin position="1"/>
        <end position="16"/>
    </location>
</feature>
<dbReference type="EMBL" id="JAGRRH010000057">
    <property type="protein sequence ID" value="KAG7338415.1"/>
    <property type="molecule type" value="Genomic_DNA"/>
</dbReference>
<dbReference type="GO" id="GO:0005789">
    <property type="term" value="C:endoplasmic reticulum membrane"/>
    <property type="evidence" value="ECO:0007669"/>
    <property type="project" value="TreeGrafter"/>
</dbReference>
<feature type="transmembrane region" description="Helical" evidence="20">
    <location>
        <begin position="161"/>
        <end position="176"/>
    </location>
</feature>
<reference evidence="21" key="1">
    <citation type="journal article" date="2021" name="Sci. Rep.">
        <title>Diploid genomic architecture of Nitzschia inconspicua, an elite biomass production diatom.</title>
        <authorList>
            <person name="Oliver A."/>
            <person name="Podell S."/>
            <person name="Pinowska A."/>
            <person name="Traller J.C."/>
            <person name="Smith S.R."/>
            <person name="McClure R."/>
            <person name="Beliaev A."/>
            <person name="Bohutskyi P."/>
            <person name="Hill E.A."/>
            <person name="Rabines A."/>
            <person name="Zheng H."/>
            <person name="Allen L.Z."/>
            <person name="Kuo A."/>
            <person name="Grigoriev I.V."/>
            <person name="Allen A.E."/>
            <person name="Hazlebeck D."/>
            <person name="Allen E.E."/>
        </authorList>
    </citation>
    <scope>NUCLEOTIDE SEQUENCE</scope>
    <source>
        <strain evidence="21">Hildebrandi</strain>
    </source>
</reference>
<evidence type="ECO:0000256" key="7">
    <source>
        <dbReference type="ARBA" id="ARBA00022516"/>
    </source>
</evidence>
<keyword evidence="7" id="KW-0444">Lipid biosynthesis</keyword>
<organism evidence="21 23">
    <name type="scientific">Nitzschia inconspicua</name>
    <dbReference type="NCBI Taxonomy" id="303405"/>
    <lineage>
        <taxon>Eukaryota</taxon>
        <taxon>Sar</taxon>
        <taxon>Stramenopiles</taxon>
        <taxon>Ochrophyta</taxon>
        <taxon>Bacillariophyta</taxon>
        <taxon>Bacillariophyceae</taxon>
        <taxon>Bacillariophycidae</taxon>
        <taxon>Bacillariales</taxon>
        <taxon>Bacillariaceae</taxon>
        <taxon>Nitzschia</taxon>
    </lineage>
</organism>
<evidence type="ECO:0000256" key="17">
    <source>
        <dbReference type="ARBA" id="ARBA00032396"/>
    </source>
</evidence>
<evidence type="ECO:0000256" key="15">
    <source>
        <dbReference type="ARBA" id="ARBA00023264"/>
    </source>
</evidence>
<keyword evidence="11 20" id="KW-1133">Transmembrane helix</keyword>
<evidence type="ECO:0000256" key="13">
    <source>
        <dbReference type="ARBA" id="ARBA00023136"/>
    </source>
</evidence>
<feature type="transmembrane region" description="Helical" evidence="20">
    <location>
        <begin position="315"/>
        <end position="336"/>
    </location>
</feature>
<feature type="transmembrane region" description="Helical" evidence="20">
    <location>
        <begin position="219"/>
        <end position="236"/>
    </location>
</feature>
<keyword evidence="13 20" id="KW-0472">Membrane</keyword>
<evidence type="ECO:0000256" key="2">
    <source>
        <dbReference type="ARBA" id="ARBA00004141"/>
    </source>
</evidence>
<sequence length="609" mass="68264">MSSTLRQRRTGQSNNHDISESASAGGLASSEDDVLEMMGHQSITELPVLRQAQPDSEESASSGIHVVQEVTRIPTAQKTKEETKPSATRETTVMTTGTATTSMRLEEIQSTSDDNITEVIQSTSAVASTTTTTSMSSLTAAARPAMSAVQVHKDEQRKKKIAVRALSGAGLIAVFTSCVYMGHLWVCGIVALSEFLLFRELVKVRYNAYFHTIQDTIPLFRTTQWTWFFVAIFYTYGDFISEVVQSNPDLHYLVTYAQYFNTLAFSLYSATFVLTIATMQAGHIKFQLNQLCWTIVVLCLTVGQMKYIMHNIFNGLFWFTFPFLLVVVNDIMAYFSGITCGRKFIHRPFIRFSPNKTWEGFIGGGIFTMIAAWYLSRFLARYPWMTCPVNEFRLVPGPLICENHHVFMIAQSVFPNQIFEVFPKGLVKLIPGIVEICSVKRDAIFANMDESIASMLGTAAPILTRCISGEESHTFHHFELVLKNVYPIQIHALWLGFFASVVAPFGGFLASAIKRAYGIKDFDSLIPGHGGVTDRLDCQFLMALCTWVHYNTFVRMATISVPKLVYFYNMLTAAEKQQFLEDIVPTAAGKEGRKQLLKRFQEYALSGTD</sequence>
<evidence type="ECO:0000256" key="10">
    <source>
        <dbReference type="ARBA" id="ARBA00022695"/>
    </source>
</evidence>
<proteinExistence type="inferred from homology"/>
<evidence type="ECO:0000256" key="12">
    <source>
        <dbReference type="ARBA" id="ARBA00023098"/>
    </source>
</evidence>
<name>A0A9K3K874_9STRA</name>
<evidence type="ECO:0000256" key="3">
    <source>
        <dbReference type="ARBA" id="ARBA00005119"/>
    </source>
</evidence>
<evidence type="ECO:0000313" key="21">
    <source>
        <dbReference type="EMBL" id="KAG7338415.1"/>
    </source>
</evidence>
<comment type="catalytic activity">
    <reaction evidence="1">
        <text>a 1,2-diacyl-sn-glycero-3-phosphate + CTP + H(+) = a CDP-1,2-diacyl-sn-glycerol + diphosphate</text>
        <dbReference type="Rhea" id="RHEA:16229"/>
        <dbReference type="ChEBI" id="CHEBI:15378"/>
        <dbReference type="ChEBI" id="CHEBI:33019"/>
        <dbReference type="ChEBI" id="CHEBI:37563"/>
        <dbReference type="ChEBI" id="CHEBI:58332"/>
        <dbReference type="ChEBI" id="CHEBI:58608"/>
        <dbReference type="EC" id="2.7.7.41"/>
    </reaction>
</comment>
<feature type="compositionally biased region" description="Low complexity" evidence="19">
    <location>
        <begin position="88"/>
        <end position="100"/>
    </location>
</feature>
<evidence type="ECO:0000313" key="23">
    <source>
        <dbReference type="Proteomes" id="UP000693970"/>
    </source>
</evidence>
<evidence type="ECO:0000256" key="9">
    <source>
        <dbReference type="ARBA" id="ARBA00022692"/>
    </source>
</evidence>
<keyword evidence="10 21" id="KW-0548">Nucleotidyltransferase</keyword>
<dbReference type="EMBL" id="JAGRRH010000013">
    <property type="protein sequence ID" value="KAG7359990.1"/>
    <property type="molecule type" value="Genomic_DNA"/>
</dbReference>
<keyword evidence="8" id="KW-0808">Transferase</keyword>
<keyword evidence="12" id="KW-0443">Lipid metabolism</keyword>
<dbReference type="InterPro" id="IPR016720">
    <property type="entry name" value="PC_Trfase_euk"/>
</dbReference>
<feature type="transmembrane region" description="Helical" evidence="20">
    <location>
        <begin position="488"/>
        <end position="510"/>
    </location>
</feature>
<dbReference type="OrthoDB" id="10260889at2759"/>
<evidence type="ECO:0000256" key="14">
    <source>
        <dbReference type="ARBA" id="ARBA00023209"/>
    </source>
</evidence>
<evidence type="ECO:0000256" key="20">
    <source>
        <dbReference type="SAM" id="Phobius"/>
    </source>
</evidence>
<keyword evidence="14" id="KW-0594">Phospholipid biosynthesis</keyword>
<dbReference type="GO" id="GO:0008654">
    <property type="term" value="P:phospholipid biosynthetic process"/>
    <property type="evidence" value="ECO:0007669"/>
    <property type="project" value="UniProtKB-KW"/>
</dbReference>
<evidence type="ECO:0000256" key="18">
    <source>
        <dbReference type="ARBA" id="ARBA00033406"/>
    </source>
</evidence>
<feature type="transmembrane region" description="Helical" evidence="20">
    <location>
        <begin position="256"/>
        <end position="279"/>
    </location>
</feature>
<gene>
    <name evidence="21" type="ORF">IV203_006677</name>
    <name evidence="22" type="ORF">IV203_035088</name>
</gene>
<evidence type="ECO:0000256" key="19">
    <source>
        <dbReference type="SAM" id="MobiDB-lite"/>
    </source>
</evidence>
<dbReference type="GO" id="GO:0004605">
    <property type="term" value="F:phosphatidate cytidylyltransferase activity"/>
    <property type="evidence" value="ECO:0007669"/>
    <property type="project" value="UniProtKB-EC"/>
</dbReference>
<evidence type="ECO:0000256" key="5">
    <source>
        <dbReference type="ARBA" id="ARBA00010185"/>
    </source>
</evidence>
<protein>
    <recommendedName>
        <fullName evidence="6">phosphatidate cytidylyltransferase</fullName>
        <ecNumber evidence="6">2.7.7.41</ecNumber>
    </recommendedName>
    <alternativeName>
        <fullName evidence="16">CDP-diacylglycerol synthase</fullName>
    </alternativeName>
    <alternativeName>
        <fullName evidence="17">CDP-diglyceride pyrophosphorylase</fullName>
    </alternativeName>
    <alternativeName>
        <fullName evidence="18">CDP-diglyceride synthase</fullName>
    </alternativeName>
</protein>
<evidence type="ECO:0000313" key="22">
    <source>
        <dbReference type="EMBL" id="KAG7359990.1"/>
    </source>
</evidence>
<comment type="similarity">
    <text evidence="5">Belongs to the CDS family.</text>
</comment>
<feature type="region of interest" description="Disordered" evidence="19">
    <location>
        <begin position="52"/>
        <end position="100"/>
    </location>
</feature>
<dbReference type="Proteomes" id="UP000693970">
    <property type="component" value="Unassembled WGS sequence"/>
</dbReference>
<evidence type="ECO:0000256" key="16">
    <source>
        <dbReference type="ARBA" id="ARBA00029893"/>
    </source>
</evidence>
<dbReference type="EC" id="2.7.7.41" evidence="6"/>
<accession>A0A9K3K874</accession>
<keyword evidence="23" id="KW-1185">Reference proteome</keyword>
<comment type="caution">
    <text evidence="21">The sequence shown here is derived from an EMBL/GenBank/DDBJ whole genome shotgun (WGS) entry which is preliminary data.</text>
</comment>
<keyword evidence="15" id="KW-1208">Phospholipid metabolism</keyword>
<evidence type="ECO:0000256" key="11">
    <source>
        <dbReference type="ARBA" id="ARBA00022989"/>
    </source>
</evidence>